<protein>
    <recommendedName>
        <fullName evidence="2">Methylthioribose-1-phosphate isomerase</fullName>
        <shortName evidence="2">M1Pi</shortName>
        <shortName evidence="2">MTR-1-P isomerase</shortName>
        <ecNumber evidence="2">5.3.1.23</ecNumber>
    </recommendedName>
    <alternativeName>
        <fullName evidence="2">S-methyl-5-thioribose-1-phosphate isomerase</fullName>
    </alternativeName>
</protein>
<dbReference type="NCBIfam" id="TIGR00524">
    <property type="entry name" value="eIF-2B_rel"/>
    <property type="match status" value="1"/>
</dbReference>
<dbReference type="InterPro" id="IPR037171">
    <property type="entry name" value="NagB/RpiA_transferase-like"/>
</dbReference>
<dbReference type="GO" id="GO:0019509">
    <property type="term" value="P:L-methionine salvage from methylthioadenosine"/>
    <property type="evidence" value="ECO:0007669"/>
    <property type="project" value="UniProtKB-UniRule"/>
</dbReference>
<dbReference type="InterPro" id="IPR005251">
    <property type="entry name" value="IF-M1Pi"/>
</dbReference>
<dbReference type="EMBL" id="NATQ01000029">
    <property type="protein sequence ID" value="OQX90772.1"/>
    <property type="molecule type" value="Genomic_DNA"/>
</dbReference>
<feature type="binding site" evidence="2">
    <location>
        <begin position="47"/>
        <end position="49"/>
    </location>
    <ligand>
        <name>substrate</name>
    </ligand>
</feature>
<dbReference type="NCBIfam" id="NF004326">
    <property type="entry name" value="PRK05720.1"/>
    <property type="match status" value="1"/>
</dbReference>
<dbReference type="InterPro" id="IPR000649">
    <property type="entry name" value="IF-2B-related"/>
</dbReference>
<evidence type="ECO:0000256" key="1">
    <source>
        <dbReference type="ARBA" id="ARBA00023235"/>
    </source>
</evidence>
<dbReference type="Proteomes" id="UP000192611">
    <property type="component" value="Unassembled WGS sequence"/>
</dbReference>
<dbReference type="UniPathway" id="UPA00904">
    <property type="reaction ID" value="UER00874"/>
</dbReference>
<gene>
    <name evidence="2" type="primary">mtnA</name>
    <name evidence="3" type="ORF">B6D57_02100</name>
</gene>
<dbReference type="FunFam" id="1.20.120.420:FF:000003">
    <property type="entry name" value="Methylthioribose-1-phosphate isomerase"/>
    <property type="match status" value="1"/>
</dbReference>
<dbReference type="EC" id="5.3.1.23" evidence="2"/>
<dbReference type="InterPro" id="IPR011559">
    <property type="entry name" value="Initiation_fac_2B_a/b/d"/>
</dbReference>
<dbReference type="Gene3D" id="3.40.50.10470">
    <property type="entry name" value="Translation initiation factor eif-2b, domain 2"/>
    <property type="match status" value="1"/>
</dbReference>
<feature type="binding site" evidence="2">
    <location>
        <position position="89"/>
    </location>
    <ligand>
        <name>substrate</name>
    </ligand>
</feature>
<comment type="pathway">
    <text evidence="2">Amino-acid biosynthesis; L-methionine biosynthesis via salvage pathway; L-methionine from S-methyl-5-thio-alpha-D-ribose 1-phosphate: step 1/6.</text>
</comment>
<dbReference type="FunFam" id="3.40.50.10470:FF:000006">
    <property type="entry name" value="Methylthioribose-1-phosphate isomerase"/>
    <property type="match status" value="1"/>
</dbReference>
<evidence type="ECO:0000313" key="4">
    <source>
        <dbReference type="Proteomes" id="UP000192611"/>
    </source>
</evidence>
<organism evidence="3 4">
    <name type="scientific">Candidatus Coatesbacteria bacterium 4484_99</name>
    <dbReference type="NCBI Taxonomy" id="1970774"/>
    <lineage>
        <taxon>Bacteria</taxon>
        <taxon>Candidatus Coatesiibacteriota</taxon>
    </lineage>
</organism>
<sequence length="342" mass="37523">MERIKTLEWTEDGLLLVDQRKLPTELNMILLTTLDEVYNAIKTLAVRGAPAIGVAGAYGVVIASSEAIKEGGDYWRALEVKLEYLKNCRPTAVNLVWAVNRMTKVISENRSLSPQEVNDLLLKEAKKIELEDKEMCERIGENGERLIPDGATVLTHCNAGALATAGIGTALAPIYKAVEKGKKVRVYADETRPLLQGARITVWELMEAGVETTLICDNMSASLMSKGKIDLVIVGADRVARNGDVANKIGTYNLAVLSRYHMVPFYVACPLSTVDPNIASGDEIPIEERDPVEITECMGRRVAPYGSKVFNPAFDITPNRLVDVIITDKGVHTKPYEKSLPI</sequence>
<dbReference type="PANTHER" id="PTHR43475">
    <property type="entry name" value="METHYLTHIORIBOSE-1-PHOSPHATE ISOMERASE"/>
    <property type="match status" value="1"/>
</dbReference>
<evidence type="ECO:0000256" key="2">
    <source>
        <dbReference type="HAMAP-Rule" id="MF_01678"/>
    </source>
</evidence>
<comment type="caution">
    <text evidence="3">The sequence shown here is derived from an EMBL/GenBank/DDBJ whole genome shotgun (WGS) entry which is preliminary data.</text>
</comment>
<accession>A0A1W9S299</accession>
<feature type="binding site" evidence="2">
    <location>
        <begin position="247"/>
        <end position="248"/>
    </location>
    <ligand>
        <name>substrate</name>
    </ligand>
</feature>
<feature type="site" description="Transition state stabilizer" evidence="2">
    <location>
        <position position="157"/>
    </location>
</feature>
<name>A0A1W9S299_9BACT</name>
<keyword evidence="2" id="KW-0028">Amino-acid biosynthesis</keyword>
<dbReference type="HAMAP" id="MF_01678">
    <property type="entry name" value="Salvage_MtnA"/>
    <property type="match status" value="1"/>
</dbReference>
<keyword evidence="2" id="KW-0486">Methionine biosynthesis</keyword>
<dbReference type="PANTHER" id="PTHR43475:SF1">
    <property type="entry name" value="METHYLTHIORIBOSE-1-PHOSPHATE ISOMERASE"/>
    <property type="match status" value="1"/>
</dbReference>
<reference evidence="4" key="1">
    <citation type="submission" date="2017-03" db="EMBL/GenBank/DDBJ databases">
        <title>Novel pathways for hydrocarbon cycling and metabolic interdependencies in hydrothermal sediment communities.</title>
        <authorList>
            <person name="Dombrowski N."/>
            <person name="Seitz K."/>
            <person name="Teske A."/>
            <person name="Baker B."/>
        </authorList>
    </citation>
    <scope>NUCLEOTIDE SEQUENCE [LARGE SCALE GENOMIC DNA]</scope>
</reference>
<feature type="binding site" evidence="2">
    <location>
        <position position="196"/>
    </location>
    <ligand>
        <name>substrate</name>
    </ligand>
</feature>
<dbReference type="AlphaFoldDB" id="A0A1W9S299"/>
<dbReference type="SUPFAM" id="SSF100950">
    <property type="entry name" value="NagB/RpiA/CoA transferase-like"/>
    <property type="match status" value="1"/>
</dbReference>
<proteinExistence type="inferred from homology"/>
<dbReference type="GO" id="GO:0046523">
    <property type="term" value="F:S-methyl-5-thioribose-1-phosphate isomerase activity"/>
    <property type="evidence" value="ECO:0007669"/>
    <property type="project" value="UniProtKB-UniRule"/>
</dbReference>
<comment type="catalytic activity">
    <reaction evidence="2">
        <text>5-(methylsulfanyl)-alpha-D-ribose 1-phosphate = 5-(methylsulfanyl)-D-ribulose 1-phosphate</text>
        <dbReference type="Rhea" id="RHEA:19989"/>
        <dbReference type="ChEBI" id="CHEBI:58533"/>
        <dbReference type="ChEBI" id="CHEBI:58548"/>
        <dbReference type="EC" id="5.3.1.23"/>
    </reaction>
</comment>
<dbReference type="InterPro" id="IPR042529">
    <property type="entry name" value="IF_2B-like_C"/>
</dbReference>
<dbReference type="Pfam" id="PF01008">
    <property type="entry name" value="IF-2B"/>
    <property type="match status" value="1"/>
</dbReference>
<dbReference type="NCBIfam" id="TIGR00512">
    <property type="entry name" value="salvage_mtnA"/>
    <property type="match status" value="1"/>
</dbReference>
<evidence type="ECO:0000313" key="3">
    <source>
        <dbReference type="EMBL" id="OQX90772.1"/>
    </source>
</evidence>
<feature type="active site" description="Proton donor" evidence="2">
    <location>
        <position position="237"/>
    </location>
</feature>
<comment type="similarity">
    <text evidence="2">Belongs to the EIF-2B alpha/beta/delta subunits family. MtnA subfamily.</text>
</comment>
<dbReference type="InterPro" id="IPR027363">
    <property type="entry name" value="M1Pi_N"/>
</dbReference>
<keyword evidence="1 2" id="KW-0413">Isomerase</keyword>
<comment type="function">
    <text evidence="2">Catalyzes the interconversion of methylthioribose-1-phosphate (MTR-1-P) into methylthioribulose-1-phosphate (MTRu-1-P).</text>
</comment>
<dbReference type="Gene3D" id="1.20.120.420">
    <property type="entry name" value="translation initiation factor eif-2b, domain 1"/>
    <property type="match status" value="1"/>
</dbReference>